<dbReference type="GeneID" id="303209770"/>
<dbReference type="EMBL" id="WXXP01000045">
    <property type="protein sequence ID" value="NEK54797.1"/>
    <property type="molecule type" value="Genomic_DNA"/>
</dbReference>
<evidence type="ECO:0000256" key="1">
    <source>
        <dbReference type="ARBA" id="ARBA00009964"/>
    </source>
</evidence>
<dbReference type="AlphaFoldDB" id="A0A6P0DR16"/>
<comment type="caution">
    <text evidence="2">The sequence shown here is derived from an EMBL/GenBank/DDBJ whole genome shotgun (WGS) entry which is preliminary data.</text>
</comment>
<dbReference type="PANTHER" id="PTHR37936">
    <property type="entry name" value="TRANSPOSASE INSC FOR INSERTION ELEMENT IS2A-RELATED"/>
    <property type="match status" value="1"/>
</dbReference>
<comment type="similarity">
    <text evidence="1">Belongs to the transposase 8 family.</text>
</comment>
<dbReference type="InterPro" id="IPR002514">
    <property type="entry name" value="Transposase_8"/>
</dbReference>
<organism evidence="2 3">
    <name type="scientific">Rhizobium leguminosarum</name>
    <dbReference type="NCBI Taxonomy" id="384"/>
    <lineage>
        <taxon>Bacteria</taxon>
        <taxon>Pseudomonadati</taxon>
        <taxon>Pseudomonadota</taxon>
        <taxon>Alphaproteobacteria</taxon>
        <taxon>Hyphomicrobiales</taxon>
        <taxon>Rhizobiaceae</taxon>
        <taxon>Rhizobium/Agrobacterium group</taxon>
        <taxon>Rhizobium</taxon>
    </lineage>
</organism>
<dbReference type="RefSeq" id="WP_011654530.1">
    <property type="nucleotide sequence ID" value="NZ_WXXP01000045.1"/>
</dbReference>
<dbReference type="InterPro" id="IPR010921">
    <property type="entry name" value="Trp_repressor/repl_initiator"/>
</dbReference>
<sequence>MTITGFTHDTSEDVPLQRFEVFTGTGRRRDWSDEEKDRIVAESYSGEMSVSAVARRHGLSPGQLFTWRRQVRSLAKQDSPSMFVPAVIDRPGEPPPTRRKTIRRSALPIAAIELEVGGAILRIASGTDSATIAAVIQALKAQS</sequence>
<dbReference type="SUPFAM" id="SSF48295">
    <property type="entry name" value="TrpR-like"/>
    <property type="match status" value="1"/>
</dbReference>
<proteinExistence type="inferred from homology"/>
<dbReference type="GO" id="GO:0006313">
    <property type="term" value="P:DNA transposition"/>
    <property type="evidence" value="ECO:0007669"/>
    <property type="project" value="InterPro"/>
</dbReference>
<dbReference type="NCBIfam" id="NF047595">
    <property type="entry name" value="IS66_ISRel24_TnpA"/>
    <property type="match status" value="1"/>
</dbReference>
<dbReference type="PANTHER" id="PTHR37936:SF3">
    <property type="entry name" value="TRANSPOSASE INSC FOR INSERTION ELEMENT IS2A-RELATED"/>
    <property type="match status" value="1"/>
</dbReference>
<protein>
    <submittedName>
        <fullName evidence="2">Uncharacterized protein</fullName>
    </submittedName>
</protein>
<evidence type="ECO:0000313" key="2">
    <source>
        <dbReference type="EMBL" id="NEK54797.1"/>
    </source>
</evidence>
<name>A0A6P0DR16_RHILE</name>
<dbReference type="GO" id="GO:0043565">
    <property type="term" value="F:sequence-specific DNA binding"/>
    <property type="evidence" value="ECO:0007669"/>
    <property type="project" value="InterPro"/>
</dbReference>
<dbReference type="Proteomes" id="UP000471409">
    <property type="component" value="Unassembled WGS sequence"/>
</dbReference>
<gene>
    <name evidence="2" type="ORF">GUK36_36495</name>
</gene>
<evidence type="ECO:0000313" key="3">
    <source>
        <dbReference type="Proteomes" id="UP000471409"/>
    </source>
</evidence>
<reference evidence="2 3" key="1">
    <citation type="submission" date="2020-01" db="EMBL/GenBank/DDBJ databases">
        <title>Rhizobium genotypes associated with high levels of biological nitrogen fixation by grain legumes in a temperate-maritime cropping system.</title>
        <authorList>
            <person name="Maluk M."/>
            <person name="Francesc Ferrando Molina F."/>
            <person name="Lopez Del Egido L."/>
            <person name="Lafos M."/>
            <person name="Langarica-Fuentes A."/>
            <person name="Gebre Yohannes G."/>
            <person name="Young M.W."/>
            <person name="Martin P."/>
            <person name="Gantlett R."/>
            <person name="Kenicer G."/>
            <person name="Hawes C."/>
            <person name="Begg G.S."/>
            <person name="Quilliam R.S."/>
            <person name="Squire G.R."/>
            <person name="Poole P.S."/>
            <person name="Young P.W."/>
            <person name="Iannetta P.M."/>
            <person name="James E.K."/>
        </authorList>
    </citation>
    <scope>NUCLEOTIDE SEQUENCE [LARGE SCALE GENOMIC DNA]</scope>
    <source>
        <strain evidence="2 3">JHI944</strain>
    </source>
</reference>
<dbReference type="GO" id="GO:0004803">
    <property type="term" value="F:transposase activity"/>
    <property type="evidence" value="ECO:0007669"/>
    <property type="project" value="InterPro"/>
</dbReference>
<dbReference type="InterPro" id="IPR036388">
    <property type="entry name" value="WH-like_DNA-bd_sf"/>
</dbReference>
<dbReference type="Gene3D" id="1.10.10.10">
    <property type="entry name" value="Winged helix-like DNA-binding domain superfamily/Winged helix DNA-binding domain"/>
    <property type="match status" value="1"/>
</dbReference>
<accession>A0A6P0DR16</accession>
<dbReference type="Pfam" id="PF01527">
    <property type="entry name" value="HTH_Tnp_1"/>
    <property type="match status" value="1"/>
</dbReference>